<evidence type="ECO:0000256" key="1">
    <source>
        <dbReference type="ARBA" id="ARBA00004414"/>
    </source>
</evidence>
<feature type="transmembrane region" description="Helical" evidence="8">
    <location>
        <begin position="94"/>
        <end position="113"/>
    </location>
</feature>
<dbReference type="InterPro" id="IPR006629">
    <property type="entry name" value="LITAF"/>
</dbReference>
<keyword evidence="11" id="KW-1185">Reference proteome</keyword>
<evidence type="ECO:0000313" key="11">
    <source>
        <dbReference type="Proteomes" id="UP001353858"/>
    </source>
</evidence>
<dbReference type="PROSITE" id="PS51837">
    <property type="entry name" value="LITAF"/>
    <property type="match status" value="1"/>
</dbReference>
<evidence type="ECO:0000256" key="7">
    <source>
        <dbReference type="ARBA" id="ARBA00023136"/>
    </source>
</evidence>
<evidence type="ECO:0000256" key="8">
    <source>
        <dbReference type="SAM" id="Phobius"/>
    </source>
</evidence>
<dbReference type="GO" id="GO:0031902">
    <property type="term" value="C:late endosome membrane"/>
    <property type="evidence" value="ECO:0007669"/>
    <property type="project" value="UniProtKB-SubCell"/>
</dbReference>
<evidence type="ECO:0000256" key="2">
    <source>
        <dbReference type="ARBA" id="ARBA00004481"/>
    </source>
</evidence>
<dbReference type="GO" id="GO:0008270">
    <property type="term" value="F:zinc ion binding"/>
    <property type="evidence" value="ECO:0007669"/>
    <property type="project" value="TreeGrafter"/>
</dbReference>
<dbReference type="Pfam" id="PF10601">
    <property type="entry name" value="zf-LITAF-like"/>
    <property type="match status" value="1"/>
</dbReference>
<evidence type="ECO:0000256" key="4">
    <source>
        <dbReference type="ARBA" id="ARBA00005975"/>
    </source>
</evidence>
<keyword evidence="8" id="KW-1133">Transmembrane helix</keyword>
<comment type="similarity">
    <text evidence="4">Belongs to the CDIP1/LITAF family.</text>
</comment>
<dbReference type="PANTHER" id="PTHR23292">
    <property type="entry name" value="LIPOPOLYSACCHARIDE-INDUCED TUMOR NECROSIS FACTOR-ALPHA FACTOR"/>
    <property type="match status" value="1"/>
</dbReference>
<name>A0AAN7QH88_9COLE</name>
<organism evidence="10 11">
    <name type="scientific">Aquatica leii</name>
    <dbReference type="NCBI Taxonomy" id="1421715"/>
    <lineage>
        <taxon>Eukaryota</taxon>
        <taxon>Metazoa</taxon>
        <taxon>Ecdysozoa</taxon>
        <taxon>Arthropoda</taxon>
        <taxon>Hexapoda</taxon>
        <taxon>Insecta</taxon>
        <taxon>Pterygota</taxon>
        <taxon>Neoptera</taxon>
        <taxon>Endopterygota</taxon>
        <taxon>Coleoptera</taxon>
        <taxon>Polyphaga</taxon>
        <taxon>Elateriformia</taxon>
        <taxon>Elateroidea</taxon>
        <taxon>Lampyridae</taxon>
        <taxon>Luciolinae</taxon>
        <taxon>Aquatica</taxon>
    </lineage>
</organism>
<dbReference type="PANTHER" id="PTHR23292:SF14">
    <property type="entry name" value="FI16615P1-RELATED"/>
    <property type="match status" value="1"/>
</dbReference>
<keyword evidence="7 8" id="KW-0472">Membrane</keyword>
<evidence type="ECO:0000256" key="6">
    <source>
        <dbReference type="ARBA" id="ARBA00022833"/>
    </source>
</evidence>
<evidence type="ECO:0000256" key="5">
    <source>
        <dbReference type="ARBA" id="ARBA00022723"/>
    </source>
</evidence>
<comment type="subcellular location">
    <subcellularLocation>
        <location evidence="2">Endosome membrane</location>
        <topology evidence="2">Peripheral membrane protein</topology>
    </subcellularLocation>
    <subcellularLocation>
        <location evidence="1">Late endosome membrane</location>
    </subcellularLocation>
    <subcellularLocation>
        <location evidence="3">Lysosome membrane</location>
        <topology evidence="3">Peripheral membrane protein</topology>
        <orientation evidence="3">Cytoplasmic side</orientation>
    </subcellularLocation>
</comment>
<dbReference type="Proteomes" id="UP001353858">
    <property type="component" value="Unassembled WGS sequence"/>
</dbReference>
<dbReference type="AlphaFoldDB" id="A0AAN7QH88"/>
<gene>
    <name evidence="10" type="ORF">RN001_010099</name>
</gene>
<reference evidence="11" key="1">
    <citation type="submission" date="2023-01" db="EMBL/GenBank/DDBJ databases">
        <title>Key to firefly adult light organ development and bioluminescence: homeobox transcription factors regulate luciferase expression and transportation to peroxisome.</title>
        <authorList>
            <person name="Fu X."/>
        </authorList>
    </citation>
    <scope>NUCLEOTIDE SEQUENCE [LARGE SCALE GENOMIC DNA]</scope>
</reference>
<dbReference type="SMART" id="SM00714">
    <property type="entry name" value="LITAF"/>
    <property type="match status" value="1"/>
</dbReference>
<proteinExistence type="inferred from homology"/>
<keyword evidence="5" id="KW-0479">Metal-binding</keyword>
<keyword evidence="8" id="KW-0812">Transmembrane</keyword>
<dbReference type="EMBL" id="JARPUR010000004">
    <property type="protein sequence ID" value="KAK4877593.1"/>
    <property type="molecule type" value="Genomic_DNA"/>
</dbReference>
<accession>A0AAN7QH88</accession>
<protein>
    <recommendedName>
        <fullName evidence="9">LITAF domain-containing protein</fullName>
    </recommendedName>
</protein>
<evidence type="ECO:0000313" key="10">
    <source>
        <dbReference type="EMBL" id="KAK4877593.1"/>
    </source>
</evidence>
<feature type="domain" description="LITAF" evidence="9">
    <location>
        <begin position="51"/>
        <end position="137"/>
    </location>
</feature>
<comment type="caution">
    <text evidence="10">The sequence shown here is derived from an EMBL/GenBank/DDBJ whole genome shotgun (WGS) entry which is preliminary data.</text>
</comment>
<dbReference type="GO" id="GO:0005765">
    <property type="term" value="C:lysosomal membrane"/>
    <property type="evidence" value="ECO:0007669"/>
    <property type="project" value="UniProtKB-SubCell"/>
</dbReference>
<keyword evidence="6" id="KW-0862">Zinc</keyword>
<sequence>MAQPPPPYSAHDVKPGYVPPGVAPVDPPGFSSFNYPPQQTNIHFTSPVPPQNTVFIAPEIIVTSLGPNPQQFTCPFCHQVTRTKVQTETNSKTHLFAIFMCVFLCWPCCLIPYCVDSCKSKNHYCGNCGAFIGSYDS</sequence>
<evidence type="ECO:0000256" key="3">
    <source>
        <dbReference type="ARBA" id="ARBA00004630"/>
    </source>
</evidence>
<dbReference type="InterPro" id="IPR037519">
    <property type="entry name" value="LITAF_fam"/>
</dbReference>
<evidence type="ECO:0000259" key="9">
    <source>
        <dbReference type="PROSITE" id="PS51837"/>
    </source>
</evidence>